<organism evidence="2 3">
    <name type="scientific">Symbiodinium microadriaticum</name>
    <name type="common">Dinoflagellate</name>
    <name type="synonym">Zooxanthella microadriatica</name>
    <dbReference type="NCBI Taxonomy" id="2951"/>
    <lineage>
        <taxon>Eukaryota</taxon>
        <taxon>Sar</taxon>
        <taxon>Alveolata</taxon>
        <taxon>Dinophyceae</taxon>
        <taxon>Suessiales</taxon>
        <taxon>Symbiodiniaceae</taxon>
        <taxon>Symbiodinium</taxon>
    </lineage>
</organism>
<dbReference type="EMBL" id="LSRX01000366">
    <property type="protein sequence ID" value="OLP99331.1"/>
    <property type="molecule type" value="Genomic_DNA"/>
</dbReference>
<protein>
    <submittedName>
        <fullName evidence="2">Uncharacterized protein</fullName>
    </submittedName>
</protein>
<accession>A0A1Q9DW09</accession>
<keyword evidence="3" id="KW-1185">Reference proteome</keyword>
<dbReference type="AlphaFoldDB" id="A0A1Q9DW09"/>
<reference evidence="2 3" key="1">
    <citation type="submission" date="2016-02" db="EMBL/GenBank/DDBJ databases">
        <title>Genome analysis of coral dinoflagellate symbionts highlights evolutionary adaptations to a symbiotic lifestyle.</title>
        <authorList>
            <person name="Aranda M."/>
            <person name="Li Y."/>
            <person name="Liew Y.J."/>
            <person name="Baumgarten S."/>
            <person name="Simakov O."/>
            <person name="Wilson M."/>
            <person name="Piel J."/>
            <person name="Ashoor H."/>
            <person name="Bougouffa S."/>
            <person name="Bajic V.B."/>
            <person name="Ryu T."/>
            <person name="Ravasi T."/>
            <person name="Bayer T."/>
            <person name="Micklem G."/>
            <person name="Kim H."/>
            <person name="Bhak J."/>
            <person name="Lajeunesse T.C."/>
            <person name="Voolstra C.R."/>
        </authorList>
    </citation>
    <scope>NUCLEOTIDE SEQUENCE [LARGE SCALE GENOMIC DNA]</scope>
    <source>
        <strain evidence="2 3">CCMP2467</strain>
    </source>
</reference>
<evidence type="ECO:0000313" key="2">
    <source>
        <dbReference type="EMBL" id="OLP99331.1"/>
    </source>
</evidence>
<dbReference type="Proteomes" id="UP000186817">
    <property type="component" value="Unassembled WGS sequence"/>
</dbReference>
<feature type="region of interest" description="Disordered" evidence="1">
    <location>
        <begin position="188"/>
        <end position="207"/>
    </location>
</feature>
<name>A0A1Q9DW09_SYMMI</name>
<gene>
    <name evidence="2" type="ORF">AK812_SmicGene18130</name>
</gene>
<sequence>MGNAGFISSTVALASGETVVLLMGRYQDCFSELNGVPPRLEKVSSLLDNLEYDDRHNRKAFPTSAKQPMARALPLAKALCDVLVPLETILEWRQKPLSHDSDGVRLLDKLRWDLRVASGADLGDHDKRHLAKHEALYAAVSSLAAPDAAARMKEGKQQCVRSRLYFSHNSQLSGLLHLMLTGLLHSKASPANPASSPPDCSPEASAEVASSFGSDAEGLSASGYPAPQPEVRSLYAQRLGFLSHFIVRLWRKRSDSSLRVTCDVSPTGSYQTRVRLFDLPFTEVDVGASASHLGGAGKHGAQQDRRALCSDEWRRHIHQMEQAGASTTEHIVDANLQALAIASLHQLANMEERTATGQGPIAGGRHRRPFLSPILAGRPPWDRVSERLAGEVWGIGWCRVARRWLEFKLSARHGYTEGSFCRAKA</sequence>
<dbReference type="OrthoDB" id="18042at2759"/>
<evidence type="ECO:0000256" key="1">
    <source>
        <dbReference type="SAM" id="MobiDB-lite"/>
    </source>
</evidence>
<proteinExistence type="predicted"/>
<comment type="caution">
    <text evidence="2">The sequence shown here is derived from an EMBL/GenBank/DDBJ whole genome shotgun (WGS) entry which is preliminary data.</text>
</comment>
<evidence type="ECO:0000313" key="3">
    <source>
        <dbReference type="Proteomes" id="UP000186817"/>
    </source>
</evidence>